<evidence type="ECO:0000313" key="2">
    <source>
        <dbReference type="EMBL" id="CAA7602597.1"/>
    </source>
</evidence>
<feature type="transmembrane region" description="Helical" evidence="1">
    <location>
        <begin position="334"/>
        <end position="350"/>
    </location>
</feature>
<reference evidence="3" key="1">
    <citation type="submission" date="2014-11" db="EMBL/GenBank/DDBJ databases">
        <authorList>
            <person name="Hornung B.V."/>
        </authorList>
    </citation>
    <scope>NUCLEOTIDE SEQUENCE</scope>
    <source>
        <strain evidence="3">INE</strain>
    </source>
</reference>
<dbReference type="SUPFAM" id="SSF82693">
    <property type="entry name" value="Multidrug efflux transporter AcrB pore domain, PN1, PN2, PC1 and PC2 subdomains"/>
    <property type="match status" value="3"/>
</dbReference>
<dbReference type="GO" id="GO:0005886">
    <property type="term" value="C:plasma membrane"/>
    <property type="evidence" value="ECO:0007669"/>
    <property type="project" value="TreeGrafter"/>
</dbReference>
<dbReference type="PANTHER" id="PTHR32063:SF0">
    <property type="entry name" value="SWARMING MOTILITY PROTEIN SWRC"/>
    <property type="match status" value="1"/>
</dbReference>
<keyword evidence="4" id="KW-1185">Reference proteome</keyword>
<dbReference type="Proteomes" id="UP001071230">
    <property type="component" value="Unassembled WGS sequence"/>
</dbReference>
<dbReference type="KEGG" id="aacx:DEACI_3276"/>
<dbReference type="EMBL" id="CDGJ01000048">
    <property type="protein sequence ID" value="CEJ07256.1"/>
    <property type="molecule type" value="Genomic_DNA"/>
</dbReference>
<reference evidence="2" key="2">
    <citation type="submission" date="2020-01" db="EMBL/GenBank/DDBJ databases">
        <authorList>
            <person name="Hornung B."/>
        </authorList>
    </citation>
    <scope>NUCLEOTIDE SEQUENCE</scope>
    <source>
        <strain evidence="2">PacBioINE</strain>
    </source>
</reference>
<dbReference type="InterPro" id="IPR027463">
    <property type="entry name" value="AcrB_DN_DC_subdom"/>
</dbReference>
<name>A0A8S0XZW1_9FIRM</name>
<gene>
    <name evidence="3" type="ORF">DEACI_1717</name>
    <name evidence="2" type="ORF">DEACI_3276</name>
</gene>
<feature type="transmembrane region" description="Helical" evidence="1">
    <location>
        <begin position="12"/>
        <end position="32"/>
    </location>
</feature>
<feature type="transmembrane region" description="Helical" evidence="1">
    <location>
        <begin position="537"/>
        <end position="557"/>
    </location>
</feature>
<dbReference type="PANTHER" id="PTHR32063">
    <property type="match status" value="1"/>
</dbReference>
<evidence type="ECO:0000256" key="1">
    <source>
        <dbReference type="SAM" id="Phobius"/>
    </source>
</evidence>
<feature type="transmembrane region" description="Helical" evidence="1">
    <location>
        <begin position="384"/>
        <end position="408"/>
    </location>
</feature>
<protein>
    <submittedName>
        <fullName evidence="2">Acriflavin resistance protein</fullName>
    </submittedName>
    <submittedName>
        <fullName evidence="3">Nodulation protein NolG</fullName>
    </submittedName>
</protein>
<dbReference type="Pfam" id="PF00873">
    <property type="entry name" value="ACR_tran"/>
    <property type="match status" value="1"/>
</dbReference>
<dbReference type="Proteomes" id="UP000836597">
    <property type="component" value="Chromosome"/>
</dbReference>
<evidence type="ECO:0000313" key="3">
    <source>
        <dbReference type="EMBL" id="CEJ07256.1"/>
    </source>
</evidence>
<dbReference type="PRINTS" id="PR00702">
    <property type="entry name" value="ACRIFLAVINRP"/>
</dbReference>
<dbReference type="SUPFAM" id="SSF82866">
    <property type="entry name" value="Multidrug efflux transporter AcrB transmembrane domain"/>
    <property type="match status" value="1"/>
</dbReference>
<dbReference type="RefSeq" id="WP_261486698.1">
    <property type="nucleotide sequence ID" value="NZ_CDGJ01000048.1"/>
</dbReference>
<dbReference type="GO" id="GO:0042910">
    <property type="term" value="F:xenobiotic transmembrane transporter activity"/>
    <property type="evidence" value="ECO:0007669"/>
    <property type="project" value="TreeGrafter"/>
</dbReference>
<keyword evidence="1" id="KW-0812">Transmembrane</keyword>
<dbReference type="Gene3D" id="3.30.2090.10">
    <property type="entry name" value="Multidrug efflux transporter AcrB TolC docking domain, DN and DC subdomains"/>
    <property type="match status" value="2"/>
</dbReference>
<keyword evidence="1" id="KW-1133">Transmembrane helix</keyword>
<dbReference type="Gene3D" id="3.30.70.1430">
    <property type="entry name" value="Multidrug efflux transporter AcrB pore domain"/>
    <property type="match status" value="2"/>
</dbReference>
<feature type="transmembrane region" description="Helical" evidence="1">
    <location>
        <begin position="460"/>
        <end position="483"/>
    </location>
</feature>
<keyword evidence="1" id="KW-0472">Membrane</keyword>
<dbReference type="Gene3D" id="3.30.70.1320">
    <property type="entry name" value="Multidrug efflux transporter AcrB pore domain like"/>
    <property type="match status" value="1"/>
</dbReference>
<accession>A0A8S0XZW1</accession>
<dbReference type="AlphaFoldDB" id="A0A8S0XZW1"/>
<feature type="transmembrane region" description="Helical" evidence="1">
    <location>
        <begin position="428"/>
        <end position="448"/>
    </location>
</feature>
<sequence>MKIADLSIRRPVTISMIMLAAMLLGAVAMFGLPQDLYPELSWPTASIVTTYPGGSPVIIEQQVTKPIEDSLQSLSGVEQVTSSSLPNVSTITVQFKYGVDLNAKIENIRGYINSISNTLPADAKAPIVKEFNPSDLPIMTLALSGSQSLEVLSSLADNLVYPTLQHLSGVGQVDEIGNLKREIHIDVDPNKLDYYHLGIQQVAQAIQSDNISVDVGQVNQNKNLIPLNISGQFTSPQELLAVPITVGSTTLTVRDVATVKDSFADITLVSRLDNKPSIGFSIKQASGGNTVKVSDEVRKTVASLQDQLPQGVHLTVVSDNAQTIRETVKVVSEHTLWGFLLGVLFMLGILRSFRTTLVIAFAIPIAVLSTFILMYFFHLTINTITLGSLAIALGSLVDFSVVVLESIFRARQSGLDSKTAASQGTQEVGMAVMVAALAQISVFGPALFTGGIAGQIFAPMSLVVVFAHLVAVIVALTLTPMLASRFLAGSRFAQEESIPGLNAPFRLWAPFDWFARGMHWLTQGYRRLLAWSLSHRLTVVLLSLLLVVSVLPLIPLIGSEMMPAVNTGQINVDITCPAGYNIKDTERTAKTVEERIRTGIQGVTSIYTQVGGVTGVDTGGAEIAKMTVTLAPEQRTNVTKDAYLVQKLTSALPGVKTTAKPASALRGPETGTVEVVLTGPDMNTLALLSSQVTDILQKVPGLSYIDNQLSSGIPAYKLSIDHNALAANGLSEQQVISTLYNYNHGATVSTFYEGNNSYDIILKTPGKFSREVSQVLDAEVMNNKGQLIALSQVASLKLSQQPTVINHENGLRAVHIKAGVRGVSVGEAEKTIQTKLMALHLPKGYKLIQAAARYFRKMLSKPLEVVS</sequence>
<dbReference type="SUPFAM" id="SSF82714">
    <property type="entry name" value="Multidrug efflux transporter AcrB TolC docking domain, DN and DC subdomains"/>
    <property type="match status" value="2"/>
</dbReference>
<dbReference type="InterPro" id="IPR001036">
    <property type="entry name" value="Acrflvin-R"/>
</dbReference>
<dbReference type="Gene3D" id="3.30.70.1440">
    <property type="entry name" value="Multidrug efflux transporter AcrB pore domain"/>
    <property type="match status" value="1"/>
</dbReference>
<organism evidence="2">
    <name type="scientific">Acididesulfobacillus acetoxydans</name>
    <dbReference type="NCBI Taxonomy" id="1561005"/>
    <lineage>
        <taxon>Bacteria</taxon>
        <taxon>Bacillati</taxon>
        <taxon>Bacillota</taxon>
        <taxon>Clostridia</taxon>
        <taxon>Eubacteriales</taxon>
        <taxon>Peptococcaceae</taxon>
        <taxon>Acididesulfobacillus</taxon>
    </lineage>
</organism>
<evidence type="ECO:0000313" key="4">
    <source>
        <dbReference type="Proteomes" id="UP001071230"/>
    </source>
</evidence>
<proteinExistence type="predicted"/>
<dbReference type="EMBL" id="LR746496">
    <property type="protein sequence ID" value="CAA7602597.1"/>
    <property type="molecule type" value="Genomic_DNA"/>
</dbReference>
<feature type="transmembrane region" description="Helical" evidence="1">
    <location>
        <begin position="357"/>
        <end position="378"/>
    </location>
</feature>
<dbReference type="Gene3D" id="1.20.1640.10">
    <property type="entry name" value="Multidrug efflux transporter AcrB transmembrane domain"/>
    <property type="match status" value="2"/>
</dbReference>